<keyword evidence="8" id="KW-1185">Reference proteome</keyword>
<dbReference type="AlphaFoldDB" id="A0A1E5XVE4"/>
<evidence type="ECO:0000256" key="1">
    <source>
        <dbReference type="ARBA" id="ARBA00004418"/>
    </source>
</evidence>
<reference evidence="7 8" key="1">
    <citation type="journal article" date="2015" name="Genome Announc.">
        <title>Genome Assemblies of Three Soil-Associated Devosia species: D. insulae, D. limi, and D. soli.</title>
        <authorList>
            <person name="Hassan Y.I."/>
            <person name="Lepp D."/>
            <person name="Zhou T."/>
        </authorList>
    </citation>
    <scope>NUCLEOTIDE SEQUENCE [LARGE SCALE GENOMIC DNA]</scope>
    <source>
        <strain evidence="7 8">DS-56</strain>
    </source>
</reference>
<evidence type="ECO:0000256" key="5">
    <source>
        <dbReference type="ARBA" id="ARBA00022764"/>
    </source>
</evidence>
<name>A0A1E5XVE4_9HYPH</name>
<dbReference type="InterPro" id="IPR006059">
    <property type="entry name" value="SBP"/>
</dbReference>
<dbReference type="GO" id="GO:0042597">
    <property type="term" value="C:periplasmic space"/>
    <property type="evidence" value="ECO:0007669"/>
    <property type="project" value="UniProtKB-SubCell"/>
</dbReference>
<dbReference type="RefSeq" id="WP_069908306.1">
    <property type="nucleotide sequence ID" value="NZ_LAJE02000069.1"/>
</dbReference>
<dbReference type="SUPFAM" id="SSF53850">
    <property type="entry name" value="Periplasmic binding protein-like II"/>
    <property type="match status" value="1"/>
</dbReference>
<proteinExistence type="inferred from homology"/>
<evidence type="ECO:0000256" key="2">
    <source>
        <dbReference type="ARBA" id="ARBA00008520"/>
    </source>
</evidence>
<dbReference type="PANTHER" id="PTHR43649">
    <property type="entry name" value="ARABINOSE-BINDING PROTEIN-RELATED"/>
    <property type="match status" value="1"/>
</dbReference>
<comment type="subcellular location">
    <subcellularLocation>
        <location evidence="1">Periplasm</location>
    </subcellularLocation>
</comment>
<keyword evidence="5" id="KW-0574">Periplasm</keyword>
<comment type="caution">
    <text evidence="7">The sequence shown here is derived from an EMBL/GenBank/DDBJ whole genome shotgun (WGS) entry which is preliminary data.</text>
</comment>
<evidence type="ECO:0000313" key="7">
    <source>
        <dbReference type="EMBL" id="OEO32552.1"/>
    </source>
</evidence>
<feature type="chain" id="PRO_5009190577" description="ABC transporter substrate-binding protein" evidence="6">
    <location>
        <begin position="25"/>
        <end position="419"/>
    </location>
</feature>
<dbReference type="InterPro" id="IPR050490">
    <property type="entry name" value="Bact_solute-bd_prot1"/>
</dbReference>
<dbReference type="OrthoDB" id="2513534at2"/>
<keyword evidence="3" id="KW-0813">Transport</keyword>
<protein>
    <recommendedName>
        <fullName evidence="9">ABC transporter substrate-binding protein</fullName>
    </recommendedName>
</protein>
<dbReference type="Pfam" id="PF01547">
    <property type="entry name" value="SBP_bac_1"/>
    <property type="match status" value="1"/>
</dbReference>
<dbReference type="PANTHER" id="PTHR43649:SF34">
    <property type="entry name" value="ABC TRANSPORTER PERIPLASMIC-BINDING PROTEIN YCJN-RELATED"/>
    <property type="match status" value="1"/>
</dbReference>
<sequence>MHKLKTTALALAGGLMLMAGAAMAADPVVLNVWSDPVRLTMFELYDKTHDNVTLNITTIDPAGLVAKIQLGMQSKSEVPDVIFMNDIGYAAQLSTRRSNYLLDLTDKVPQTTLDEFYPNANGPCYINGKLLCMRNDIAHDVVWYDKPLMESLGAKVPTTWEEYQALGDELVAKGYSLGSPMVPFESFLVSDGCDMVMPVEGKDDTVKIDLTTEKCLKPARMIDHMIAAGSLSKVGPFDPAVVELVKTGKVPLMIGPTWFGEYVIKPTYEMAPGKLAVALPLKWDDQTQPLTWSWGGGVYGGWKDTKNPAEVADLITWMSSDVTNQTTAVTLPAHKPSSIAWGARLKTDAYYASPDVFDVQVAAAEFSHPGYVSLRFSVEDALVKIVSANIAKGISVEASLPALQTELTNLAKLNGYNVE</sequence>
<evidence type="ECO:0000256" key="4">
    <source>
        <dbReference type="ARBA" id="ARBA00022729"/>
    </source>
</evidence>
<gene>
    <name evidence="7" type="ORF">VW23_011020</name>
</gene>
<organism evidence="7 8">
    <name type="scientific">Devosia insulae DS-56</name>
    <dbReference type="NCBI Taxonomy" id="1116389"/>
    <lineage>
        <taxon>Bacteria</taxon>
        <taxon>Pseudomonadati</taxon>
        <taxon>Pseudomonadota</taxon>
        <taxon>Alphaproteobacteria</taxon>
        <taxon>Hyphomicrobiales</taxon>
        <taxon>Devosiaceae</taxon>
        <taxon>Devosia</taxon>
    </lineage>
</organism>
<keyword evidence="4 6" id="KW-0732">Signal</keyword>
<dbReference type="EMBL" id="LAJE02000069">
    <property type="protein sequence ID" value="OEO32552.1"/>
    <property type="molecule type" value="Genomic_DNA"/>
</dbReference>
<feature type="signal peptide" evidence="6">
    <location>
        <begin position="1"/>
        <end position="24"/>
    </location>
</feature>
<accession>A0A1E5XVE4</accession>
<dbReference type="Proteomes" id="UP000095463">
    <property type="component" value="Unassembled WGS sequence"/>
</dbReference>
<dbReference type="Gene3D" id="3.40.190.10">
    <property type="entry name" value="Periplasmic binding protein-like II"/>
    <property type="match status" value="1"/>
</dbReference>
<evidence type="ECO:0000256" key="6">
    <source>
        <dbReference type="SAM" id="SignalP"/>
    </source>
</evidence>
<evidence type="ECO:0000256" key="3">
    <source>
        <dbReference type="ARBA" id="ARBA00022448"/>
    </source>
</evidence>
<evidence type="ECO:0008006" key="9">
    <source>
        <dbReference type="Google" id="ProtNLM"/>
    </source>
</evidence>
<comment type="similarity">
    <text evidence="2">Belongs to the bacterial solute-binding protein 1 family.</text>
</comment>
<evidence type="ECO:0000313" key="8">
    <source>
        <dbReference type="Proteomes" id="UP000095463"/>
    </source>
</evidence>